<protein>
    <submittedName>
        <fullName evidence="2">Zn-ribbon domain-containing OB-fold protein</fullName>
    </submittedName>
</protein>
<proteinExistence type="predicted"/>
<dbReference type="EMBL" id="JBHTCS010000002">
    <property type="protein sequence ID" value="MFC7446728.1"/>
    <property type="molecule type" value="Genomic_DNA"/>
</dbReference>
<evidence type="ECO:0000259" key="1">
    <source>
        <dbReference type="Pfam" id="PF01796"/>
    </source>
</evidence>
<evidence type="ECO:0000313" key="2">
    <source>
        <dbReference type="EMBL" id="MFC7446728.1"/>
    </source>
</evidence>
<comment type="caution">
    <text evidence="2">The sequence shown here is derived from an EMBL/GenBank/DDBJ whole genome shotgun (WGS) entry which is preliminary data.</text>
</comment>
<name>A0ABW2RSA3_9NOCA</name>
<reference evidence="3" key="1">
    <citation type="journal article" date="2019" name="Int. J. Syst. Evol. Microbiol.">
        <title>The Global Catalogue of Microorganisms (GCM) 10K type strain sequencing project: providing services to taxonomists for standard genome sequencing and annotation.</title>
        <authorList>
            <consortium name="The Broad Institute Genomics Platform"/>
            <consortium name="The Broad Institute Genome Sequencing Center for Infectious Disease"/>
            <person name="Wu L."/>
            <person name="Ma J."/>
        </authorList>
    </citation>
    <scope>NUCLEOTIDE SEQUENCE [LARGE SCALE GENOMIC DNA]</scope>
    <source>
        <strain evidence="3">ICMP 19430</strain>
    </source>
</reference>
<accession>A0ABW2RSA3</accession>
<feature type="domain" description="ChsH2 C-terminal OB-fold" evidence="1">
    <location>
        <begin position="52"/>
        <end position="110"/>
    </location>
</feature>
<dbReference type="InterPro" id="IPR002878">
    <property type="entry name" value="ChsH2_C"/>
</dbReference>
<dbReference type="InterPro" id="IPR012340">
    <property type="entry name" value="NA-bd_OB-fold"/>
</dbReference>
<dbReference type="Proteomes" id="UP001596484">
    <property type="component" value="Unassembled WGS sequence"/>
</dbReference>
<dbReference type="SUPFAM" id="SSF50249">
    <property type="entry name" value="Nucleic acid-binding proteins"/>
    <property type="match status" value="1"/>
</dbReference>
<dbReference type="PANTHER" id="PTHR34075:SF5">
    <property type="entry name" value="BLR3430 PROTEIN"/>
    <property type="match status" value="1"/>
</dbReference>
<dbReference type="RefSeq" id="WP_378401173.1">
    <property type="nucleotide sequence ID" value="NZ_JBHTCS010000002.1"/>
</dbReference>
<keyword evidence="3" id="KW-1185">Reference proteome</keyword>
<evidence type="ECO:0000313" key="3">
    <source>
        <dbReference type="Proteomes" id="UP001596484"/>
    </source>
</evidence>
<gene>
    <name evidence="2" type="ORF">ACFQS9_02380</name>
</gene>
<sequence>MAVEGRGMTAPDIAGDLPPAVLMINRCEHCAALLAPLTATCSSCRGSELRAVPSSGAGSVVSWKVTHPTDDAGADSGPAVVGIVRLDDGPWIYTWIDGELPAGADVRVEYRPTARGERFPVFAVRSD</sequence>
<dbReference type="Pfam" id="PF01796">
    <property type="entry name" value="OB_ChsH2_C"/>
    <property type="match status" value="1"/>
</dbReference>
<dbReference type="PANTHER" id="PTHR34075">
    <property type="entry name" value="BLR3430 PROTEIN"/>
    <property type="match status" value="1"/>
</dbReference>
<dbReference type="InterPro" id="IPR052513">
    <property type="entry name" value="Thioester_dehydratase-like"/>
</dbReference>
<organism evidence="2 3">
    <name type="scientific">Rhodococcus daqingensis</name>
    <dbReference type="NCBI Taxonomy" id="2479363"/>
    <lineage>
        <taxon>Bacteria</taxon>
        <taxon>Bacillati</taxon>
        <taxon>Actinomycetota</taxon>
        <taxon>Actinomycetes</taxon>
        <taxon>Mycobacteriales</taxon>
        <taxon>Nocardiaceae</taxon>
        <taxon>Rhodococcus</taxon>
    </lineage>
</organism>